<gene>
    <name evidence="1" type="ORF">L596_028914</name>
</gene>
<name>A0A4U5LZR3_STECR</name>
<accession>A0A4U5LZR3</accession>
<proteinExistence type="predicted"/>
<dbReference type="AlphaFoldDB" id="A0A4U5LZR3"/>
<evidence type="ECO:0000313" key="2">
    <source>
        <dbReference type="Proteomes" id="UP000298663"/>
    </source>
</evidence>
<keyword evidence="2" id="KW-1185">Reference proteome</keyword>
<sequence length="79" mass="8957">MATSTNDCVKNFMDSPNIRYSILIDLTQLNSGIASILGKCFHPRVHAYAPMLPCQKVWLLLLNGHECKFVFRELICIVC</sequence>
<evidence type="ECO:0000313" key="1">
    <source>
        <dbReference type="EMBL" id="TKR61861.1"/>
    </source>
</evidence>
<comment type="caution">
    <text evidence="1">The sequence shown here is derived from an EMBL/GenBank/DDBJ whole genome shotgun (WGS) entry which is preliminary data.</text>
</comment>
<dbReference type="Proteomes" id="UP000298663">
    <property type="component" value="Unassembled WGS sequence"/>
</dbReference>
<organism evidence="1 2">
    <name type="scientific">Steinernema carpocapsae</name>
    <name type="common">Entomopathogenic nematode</name>
    <dbReference type="NCBI Taxonomy" id="34508"/>
    <lineage>
        <taxon>Eukaryota</taxon>
        <taxon>Metazoa</taxon>
        <taxon>Ecdysozoa</taxon>
        <taxon>Nematoda</taxon>
        <taxon>Chromadorea</taxon>
        <taxon>Rhabditida</taxon>
        <taxon>Tylenchina</taxon>
        <taxon>Panagrolaimomorpha</taxon>
        <taxon>Strongyloidoidea</taxon>
        <taxon>Steinernematidae</taxon>
        <taxon>Steinernema</taxon>
    </lineage>
</organism>
<protein>
    <submittedName>
        <fullName evidence="1">Uncharacterized protein</fullName>
    </submittedName>
</protein>
<reference evidence="1 2" key="1">
    <citation type="journal article" date="2015" name="Genome Biol.">
        <title>Comparative genomics of Steinernema reveals deeply conserved gene regulatory networks.</title>
        <authorList>
            <person name="Dillman A.R."/>
            <person name="Macchietto M."/>
            <person name="Porter C.F."/>
            <person name="Rogers A."/>
            <person name="Williams B."/>
            <person name="Antoshechkin I."/>
            <person name="Lee M.M."/>
            <person name="Goodwin Z."/>
            <person name="Lu X."/>
            <person name="Lewis E.E."/>
            <person name="Goodrich-Blair H."/>
            <person name="Stock S.P."/>
            <person name="Adams B.J."/>
            <person name="Sternberg P.W."/>
            <person name="Mortazavi A."/>
        </authorList>
    </citation>
    <scope>NUCLEOTIDE SEQUENCE [LARGE SCALE GENOMIC DNA]</scope>
    <source>
        <strain evidence="1 2">ALL</strain>
    </source>
</reference>
<reference evidence="1 2" key="2">
    <citation type="journal article" date="2019" name="G3 (Bethesda)">
        <title>Hybrid Assembly of the Genome of the Entomopathogenic Nematode Steinernema carpocapsae Identifies the X-Chromosome.</title>
        <authorList>
            <person name="Serra L."/>
            <person name="Macchietto M."/>
            <person name="Macias-Munoz A."/>
            <person name="McGill C.J."/>
            <person name="Rodriguez I.M."/>
            <person name="Rodriguez B."/>
            <person name="Murad R."/>
            <person name="Mortazavi A."/>
        </authorList>
    </citation>
    <scope>NUCLEOTIDE SEQUENCE [LARGE SCALE GENOMIC DNA]</scope>
    <source>
        <strain evidence="1 2">ALL</strain>
    </source>
</reference>
<dbReference type="EMBL" id="AZBU02000011">
    <property type="protein sequence ID" value="TKR61861.1"/>
    <property type="molecule type" value="Genomic_DNA"/>
</dbReference>